<dbReference type="Pfam" id="PF12833">
    <property type="entry name" value="HTH_18"/>
    <property type="match status" value="1"/>
</dbReference>
<feature type="domain" description="HTH araC/xylS-type" evidence="4">
    <location>
        <begin position="205"/>
        <end position="306"/>
    </location>
</feature>
<dbReference type="GO" id="GO:0043565">
    <property type="term" value="F:sequence-specific DNA binding"/>
    <property type="evidence" value="ECO:0007669"/>
    <property type="project" value="InterPro"/>
</dbReference>
<dbReference type="PANTHER" id="PTHR46796:SF6">
    <property type="entry name" value="ARAC SUBFAMILY"/>
    <property type="match status" value="1"/>
</dbReference>
<evidence type="ECO:0000256" key="3">
    <source>
        <dbReference type="ARBA" id="ARBA00023163"/>
    </source>
</evidence>
<dbReference type="GO" id="GO:0003700">
    <property type="term" value="F:DNA-binding transcription factor activity"/>
    <property type="evidence" value="ECO:0007669"/>
    <property type="project" value="InterPro"/>
</dbReference>
<evidence type="ECO:0000259" key="4">
    <source>
        <dbReference type="PROSITE" id="PS01124"/>
    </source>
</evidence>
<gene>
    <name evidence="5" type="ORF">BS297_28505</name>
</gene>
<dbReference type="InterPro" id="IPR018060">
    <property type="entry name" value="HTH_AraC"/>
</dbReference>
<keyword evidence="3" id="KW-0804">Transcription</keyword>
<proteinExistence type="predicted"/>
<dbReference type="EMBL" id="MRBO01000768">
    <property type="protein sequence ID" value="KAB2581901.1"/>
    <property type="molecule type" value="Genomic_DNA"/>
</dbReference>
<reference evidence="5 6" key="1">
    <citation type="journal article" date="2017" name="Poromechanics V (2013)">
        <title>Genomic Characterization of the Arsenic-Tolerant Actinobacterium, &lt;i&gt;Rhodococcus erythropolis&lt;/i&gt; S43.</title>
        <authorList>
            <person name="Retamal-Morales G."/>
            <person name="Mehnert M."/>
            <person name="Schwabe R."/>
            <person name="Tischler D."/>
            <person name="Schloemann M."/>
            <person name="Levican G.J."/>
        </authorList>
    </citation>
    <scope>NUCLEOTIDE SEQUENCE [LARGE SCALE GENOMIC DNA]</scope>
    <source>
        <strain evidence="5 6">S43</strain>
    </source>
</reference>
<dbReference type="InterPro" id="IPR035418">
    <property type="entry name" value="AraC-bd_2"/>
</dbReference>
<dbReference type="Proteomes" id="UP000325576">
    <property type="component" value="Unassembled WGS sequence"/>
</dbReference>
<name>A0A5N5DWQ7_RHOER</name>
<accession>A0A5N5DWQ7</accession>
<evidence type="ECO:0000313" key="6">
    <source>
        <dbReference type="Proteomes" id="UP000325576"/>
    </source>
</evidence>
<evidence type="ECO:0000313" key="5">
    <source>
        <dbReference type="EMBL" id="KAB2581901.1"/>
    </source>
</evidence>
<keyword evidence="1" id="KW-0805">Transcription regulation</keyword>
<keyword evidence="2" id="KW-0238">DNA-binding</keyword>
<sequence length="315" mass="33662">MSAVSATPPSLPESVQQWHCEMSETFGGLCPESSVDAAPVGTVSGVSLGGVGAFDISGSPQILRRSARAAKRHGSDLLKICTVRTGSAILRQSDRELTAPPGAMILYDVERSYALRFDGHWSCTVMTVPRTAMSLTERELNCALERIHDGRRGSGALLQNFISGAVASQVDGSAAGLLGDAGVNLASAVLVQDTAPAAPGRSAREEILRYTLRNLDSPDLSVTSIAGALHMSPRTVQRHFGDGGLTLNALIRRERLIRVRRDLTDVSLRGHSISILAARWCFHDAPAFSRAFKAEFGAAPSEVRNSPDPNARERH</sequence>
<comment type="caution">
    <text evidence="5">The sequence shown here is derived from an EMBL/GenBank/DDBJ whole genome shotgun (WGS) entry which is preliminary data.</text>
</comment>
<evidence type="ECO:0000256" key="2">
    <source>
        <dbReference type="ARBA" id="ARBA00023125"/>
    </source>
</evidence>
<dbReference type="Gene3D" id="1.10.10.60">
    <property type="entry name" value="Homeodomain-like"/>
    <property type="match status" value="1"/>
</dbReference>
<dbReference type="PROSITE" id="PS01124">
    <property type="entry name" value="HTH_ARAC_FAMILY_2"/>
    <property type="match status" value="1"/>
</dbReference>
<dbReference type="AlphaFoldDB" id="A0A5N5DWQ7"/>
<evidence type="ECO:0000256" key="1">
    <source>
        <dbReference type="ARBA" id="ARBA00023015"/>
    </source>
</evidence>
<dbReference type="InterPro" id="IPR050204">
    <property type="entry name" value="AraC_XylS_family_regulators"/>
</dbReference>
<dbReference type="SUPFAM" id="SSF46689">
    <property type="entry name" value="Homeodomain-like"/>
    <property type="match status" value="1"/>
</dbReference>
<dbReference type="InterPro" id="IPR009057">
    <property type="entry name" value="Homeodomain-like_sf"/>
</dbReference>
<dbReference type="PANTHER" id="PTHR46796">
    <property type="entry name" value="HTH-TYPE TRANSCRIPTIONAL ACTIVATOR RHAS-RELATED"/>
    <property type="match status" value="1"/>
</dbReference>
<protein>
    <submittedName>
        <fullName evidence="5">AraC family transcriptional regulator</fullName>
    </submittedName>
</protein>
<dbReference type="SMART" id="SM00342">
    <property type="entry name" value="HTH_ARAC"/>
    <property type="match status" value="1"/>
</dbReference>
<dbReference type="Pfam" id="PF14525">
    <property type="entry name" value="AraC_binding_2"/>
    <property type="match status" value="1"/>
</dbReference>
<organism evidence="5 6">
    <name type="scientific">Rhodococcus erythropolis</name>
    <name type="common">Arthrobacter picolinophilus</name>
    <dbReference type="NCBI Taxonomy" id="1833"/>
    <lineage>
        <taxon>Bacteria</taxon>
        <taxon>Bacillati</taxon>
        <taxon>Actinomycetota</taxon>
        <taxon>Actinomycetes</taxon>
        <taxon>Mycobacteriales</taxon>
        <taxon>Nocardiaceae</taxon>
        <taxon>Rhodococcus</taxon>
        <taxon>Rhodococcus erythropolis group</taxon>
    </lineage>
</organism>